<dbReference type="InterPro" id="IPR019965">
    <property type="entry name" value="PPOX_F420-dep_Rv2061_put"/>
</dbReference>
<protein>
    <recommendedName>
        <fullName evidence="3">Pyridoxamine 5'-phosphate oxidase putative domain-containing protein</fullName>
    </recommendedName>
</protein>
<dbReference type="NCBIfam" id="TIGR03666">
    <property type="entry name" value="Rv2061_F420"/>
    <property type="match status" value="1"/>
</dbReference>
<evidence type="ECO:0008006" key="3">
    <source>
        <dbReference type="Google" id="ProtNLM"/>
    </source>
</evidence>
<name>A0A1G8CPM4_9MICO</name>
<reference evidence="2" key="1">
    <citation type="submission" date="2016-10" db="EMBL/GenBank/DDBJ databases">
        <authorList>
            <person name="Varghese N."/>
            <person name="Submissions S."/>
        </authorList>
    </citation>
    <scope>NUCLEOTIDE SEQUENCE [LARGE SCALE GENOMIC DNA]</scope>
    <source>
        <strain evidence="2">DSM 22002</strain>
    </source>
</reference>
<organism evidence="1 2">
    <name type="scientific">Agrococcus jejuensis</name>
    <dbReference type="NCBI Taxonomy" id="399736"/>
    <lineage>
        <taxon>Bacteria</taxon>
        <taxon>Bacillati</taxon>
        <taxon>Actinomycetota</taxon>
        <taxon>Actinomycetes</taxon>
        <taxon>Micrococcales</taxon>
        <taxon>Microbacteriaceae</taxon>
        <taxon>Agrococcus</taxon>
    </lineage>
</organism>
<accession>A0A1G8CPM4</accession>
<evidence type="ECO:0000313" key="1">
    <source>
        <dbReference type="EMBL" id="SDH47263.1"/>
    </source>
</evidence>
<dbReference type="OrthoDB" id="5738083at2"/>
<dbReference type="Gene3D" id="2.30.110.10">
    <property type="entry name" value="Electron Transport, Fmn-binding Protein, Chain A"/>
    <property type="match status" value="1"/>
</dbReference>
<dbReference type="EMBL" id="LT629695">
    <property type="protein sequence ID" value="SDH47263.1"/>
    <property type="molecule type" value="Genomic_DNA"/>
</dbReference>
<gene>
    <name evidence="1" type="ORF">SAMN04489720_1363</name>
</gene>
<dbReference type="SUPFAM" id="SSF50475">
    <property type="entry name" value="FMN-binding split barrel"/>
    <property type="match status" value="1"/>
</dbReference>
<dbReference type="AlphaFoldDB" id="A0A1G8CPM4"/>
<keyword evidence="2" id="KW-1185">Reference proteome</keyword>
<dbReference type="RefSeq" id="WP_092503609.1">
    <property type="nucleotide sequence ID" value="NZ_LT629695.1"/>
</dbReference>
<sequence>MRIADATYVLLTSFKRDGDGVGTPVWIAPLGDGTAGFTTPSNAWKAKRIRRTPRVLVQESDVRGTPTPGSEPVELHATVHADAPTVARVRAAVRAKYGFQYRLISGVERVVGFVRRRSVERVVIVLAEPGAES</sequence>
<proteinExistence type="predicted"/>
<dbReference type="Proteomes" id="UP000198822">
    <property type="component" value="Chromosome I"/>
</dbReference>
<dbReference type="STRING" id="399736.SAMN04489720_1363"/>
<dbReference type="InterPro" id="IPR012349">
    <property type="entry name" value="Split_barrel_FMN-bd"/>
</dbReference>
<evidence type="ECO:0000313" key="2">
    <source>
        <dbReference type="Proteomes" id="UP000198822"/>
    </source>
</evidence>